<proteinExistence type="predicted"/>
<comment type="caution">
    <text evidence="2">The sequence shown here is derived from an EMBL/GenBank/DDBJ whole genome shotgun (WGS) entry which is preliminary data.</text>
</comment>
<dbReference type="AlphaFoldDB" id="A0A4V6RGI9"/>
<sequence>MLAIRNSSIDHRAHNREGSIGLPASPLDGGSMIPMLLSKRRRVAAAVAAAGGVRPFLTAHIFLPLRVRPPTDDAATPRVAARWVSSHREKGGGACCPCYRNATTSRSLDQAPISGQHHPHMCARVYVHGARRAWTTTYYAPAYIMYHASQRRTVNVQPTRGCRARGHLDSDDGDSDPSPRTSSATSDSTSLDVGIR</sequence>
<evidence type="ECO:0000256" key="1">
    <source>
        <dbReference type="SAM" id="MobiDB-lite"/>
    </source>
</evidence>
<accession>A0A4V6RGI9</accession>
<keyword evidence="3" id="KW-1185">Reference proteome</keyword>
<feature type="region of interest" description="Disordered" evidence="1">
    <location>
        <begin position="154"/>
        <end position="196"/>
    </location>
</feature>
<reference evidence="2 3" key="1">
    <citation type="journal article" date="2019" name="Philos. Trans. R. Soc. Lond., B, Biol. Sci.">
        <title>Ant behaviour and brain gene expression of defending hosts depend on the ecological success of the intruding social parasite.</title>
        <authorList>
            <person name="Kaur R."/>
            <person name="Stoldt M."/>
            <person name="Jongepier E."/>
            <person name="Feldmeyer B."/>
            <person name="Menzel F."/>
            <person name="Bornberg-Bauer E."/>
            <person name="Foitzik S."/>
        </authorList>
    </citation>
    <scope>NUCLEOTIDE SEQUENCE [LARGE SCALE GENOMIC DNA]</scope>
    <source>
        <tissue evidence="2">Whole body</tissue>
    </source>
</reference>
<organism evidence="2 3">
    <name type="scientific">Temnothorax longispinosus</name>
    <dbReference type="NCBI Taxonomy" id="300112"/>
    <lineage>
        <taxon>Eukaryota</taxon>
        <taxon>Metazoa</taxon>
        <taxon>Ecdysozoa</taxon>
        <taxon>Arthropoda</taxon>
        <taxon>Hexapoda</taxon>
        <taxon>Insecta</taxon>
        <taxon>Pterygota</taxon>
        <taxon>Neoptera</taxon>
        <taxon>Endopterygota</taxon>
        <taxon>Hymenoptera</taxon>
        <taxon>Apocrita</taxon>
        <taxon>Aculeata</taxon>
        <taxon>Formicoidea</taxon>
        <taxon>Formicidae</taxon>
        <taxon>Myrmicinae</taxon>
        <taxon>Temnothorax</taxon>
    </lineage>
</organism>
<evidence type="ECO:0000313" key="3">
    <source>
        <dbReference type="Proteomes" id="UP000310200"/>
    </source>
</evidence>
<name>A0A4V6RGI9_9HYME</name>
<dbReference type="EMBL" id="QBLH01002038">
    <property type="protein sequence ID" value="TGZ49994.1"/>
    <property type="molecule type" value="Genomic_DNA"/>
</dbReference>
<dbReference type="Proteomes" id="UP000310200">
    <property type="component" value="Unassembled WGS sequence"/>
</dbReference>
<protein>
    <submittedName>
        <fullName evidence="2">Uncharacterized protein</fullName>
    </submittedName>
</protein>
<feature type="compositionally biased region" description="Low complexity" evidence="1">
    <location>
        <begin position="176"/>
        <end position="190"/>
    </location>
</feature>
<evidence type="ECO:0000313" key="2">
    <source>
        <dbReference type="EMBL" id="TGZ49994.1"/>
    </source>
</evidence>
<gene>
    <name evidence="2" type="ORF">DBV15_10926</name>
</gene>